<dbReference type="GO" id="GO:0032993">
    <property type="term" value="C:protein-DNA complex"/>
    <property type="evidence" value="ECO:0007669"/>
    <property type="project" value="TreeGrafter"/>
</dbReference>
<dbReference type="RefSeq" id="WP_093717570.1">
    <property type="nucleotide sequence ID" value="NZ_FONG01000032.1"/>
</dbReference>
<gene>
    <name evidence="6" type="ORF">SAMN05216251_13237</name>
</gene>
<dbReference type="InterPro" id="IPR036388">
    <property type="entry name" value="WH-like_DNA-bd_sf"/>
</dbReference>
<dbReference type="Pfam" id="PF00126">
    <property type="entry name" value="HTH_1"/>
    <property type="match status" value="1"/>
</dbReference>
<dbReference type="PRINTS" id="PR00039">
    <property type="entry name" value="HTHLYSR"/>
</dbReference>
<evidence type="ECO:0000256" key="3">
    <source>
        <dbReference type="ARBA" id="ARBA00023125"/>
    </source>
</evidence>
<dbReference type="PANTHER" id="PTHR30346:SF28">
    <property type="entry name" value="HTH-TYPE TRANSCRIPTIONAL REGULATOR CYNR"/>
    <property type="match status" value="1"/>
</dbReference>
<evidence type="ECO:0000259" key="5">
    <source>
        <dbReference type="PROSITE" id="PS50931"/>
    </source>
</evidence>
<reference evidence="7" key="1">
    <citation type="submission" date="2016-10" db="EMBL/GenBank/DDBJ databases">
        <authorList>
            <person name="Varghese N."/>
            <person name="Submissions S."/>
        </authorList>
    </citation>
    <scope>NUCLEOTIDE SEQUENCE [LARGE SCALE GENOMIC DNA]</scope>
    <source>
        <strain evidence="7">CGMCC 4.3510</strain>
    </source>
</reference>
<dbReference type="SUPFAM" id="SSF53850">
    <property type="entry name" value="Periplasmic binding protein-like II"/>
    <property type="match status" value="1"/>
</dbReference>
<accession>A0A1I2M1J6</accession>
<dbReference type="GO" id="GO:0003700">
    <property type="term" value="F:DNA-binding transcription factor activity"/>
    <property type="evidence" value="ECO:0007669"/>
    <property type="project" value="InterPro"/>
</dbReference>
<dbReference type="Pfam" id="PF03466">
    <property type="entry name" value="LysR_substrate"/>
    <property type="match status" value="1"/>
</dbReference>
<proteinExistence type="inferred from homology"/>
<dbReference type="InterPro" id="IPR036390">
    <property type="entry name" value="WH_DNA-bd_sf"/>
</dbReference>
<evidence type="ECO:0000313" key="7">
    <source>
        <dbReference type="Proteomes" id="UP000199323"/>
    </source>
</evidence>
<protein>
    <submittedName>
        <fullName evidence="6">DNA-binding transcriptional regulator, LysR family</fullName>
    </submittedName>
</protein>
<dbReference type="SUPFAM" id="SSF46785">
    <property type="entry name" value="Winged helix' DNA-binding domain"/>
    <property type="match status" value="1"/>
</dbReference>
<dbReference type="OrthoDB" id="3181812at2"/>
<dbReference type="FunFam" id="1.10.10.10:FF:000001">
    <property type="entry name" value="LysR family transcriptional regulator"/>
    <property type="match status" value="1"/>
</dbReference>
<dbReference type="GO" id="GO:0003677">
    <property type="term" value="F:DNA binding"/>
    <property type="evidence" value="ECO:0007669"/>
    <property type="project" value="UniProtKB-KW"/>
</dbReference>
<evidence type="ECO:0000256" key="2">
    <source>
        <dbReference type="ARBA" id="ARBA00023015"/>
    </source>
</evidence>
<name>A0A1I2M1J6_9ACTN</name>
<dbReference type="Proteomes" id="UP000199323">
    <property type="component" value="Unassembled WGS sequence"/>
</dbReference>
<dbReference type="STRING" id="380248.SAMN05216251_13237"/>
<keyword evidence="2" id="KW-0805">Transcription regulation</keyword>
<evidence type="ECO:0000256" key="1">
    <source>
        <dbReference type="ARBA" id="ARBA00009437"/>
    </source>
</evidence>
<evidence type="ECO:0000313" key="6">
    <source>
        <dbReference type="EMBL" id="SFF85385.1"/>
    </source>
</evidence>
<organism evidence="6 7">
    <name type="scientific">Actinacidiphila alni</name>
    <dbReference type="NCBI Taxonomy" id="380248"/>
    <lineage>
        <taxon>Bacteria</taxon>
        <taxon>Bacillati</taxon>
        <taxon>Actinomycetota</taxon>
        <taxon>Actinomycetes</taxon>
        <taxon>Kitasatosporales</taxon>
        <taxon>Streptomycetaceae</taxon>
        <taxon>Actinacidiphila</taxon>
    </lineage>
</organism>
<keyword evidence="3 6" id="KW-0238">DNA-binding</keyword>
<feature type="domain" description="HTH lysR-type" evidence="5">
    <location>
        <begin position="1"/>
        <end position="58"/>
    </location>
</feature>
<keyword evidence="7" id="KW-1185">Reference proteome</keyword>
<evidence type="ECO:0000256" key="4">
    <source>
        <dbReference type="ARBA" id="ARBA00023163"/>
    </source>
</evidence>
<dbReference type="EMBL" id="FONG01000032">
    <property type="protein sequence ID" value="SFF85385.1"/>
    <property type="molecule type" value="Genomic_DNA"/>
</dbReference>
<dbReference type="Gene3D" id="1.10.10.10">
    <property type="entry name" value="Winged helix-like DNA-binding domain superfamily/Winged helix DNA-binding domain"/>
    <property type="match status" value="1"/>
</dbReference>
<dbReference type="PANTHER" id="PTHR30346">
    <property type="entry name" value="TRANSCRIPTIONAL DUAL REGULATOR HCAR-RELATED"/>
    <property type="match status" value="1"/>
</dbReference>
<dbReference type="InterPro" id="IPR000847">
    <property type="entry name" value="LysR_HTH_N"/>
</dbReference>
<dbReference type="InterPro" id="IPR005119">
    <property type="entry name" value="LysR_subst-bd"/>
</dbReference>
<dbReference type="AlphaFoldDB" id="A0A1I2M1J6"/>
<dbReference type="Gene3D" id="3.40.190.290">
    <property type="match status" value="1"/>
</dbReference>
<dbReference type="PROSITE" id="PS50931">
    <property type="entry name" value="HTH_LYSR"/>
    <property type="match status" value="1"/>
</dbReference>
<comment type="similarity">
    <text evidence="1">Belongs to the LysR transcriptional regulatory family.</text>
</comment>
<keyword evidence="4" id="KW-0804">Transcription</keyword>
<sequence>MELRQLEYFVTVAEEAGFTRAAARLHVAQPGISAQIKQLERELGQALFDRSGRTVRLTGAGRAVLPYARAALDAVAGARLAADELTGLVRGRVAIGTVTSLGGDMDVPGLLAGFRDAHPGVDITLAEDTSDRLLAGLADGRYDLAFAGLAGEAPDGIGTQVLIDDALVAAVAPSDPLARRRSIPVRELAGRPLIVLPTGTGLRGAADAACAAAGFRARVAFEAGNPEVLAALAERGLGVALLPAGLAAARPGLRSFALTSPSVRSRLVLAWRTSAPSSPAATAFLTHARTFLAAQRPRL</sequence>